<comment type="caution">
    <text evidence="2">The sequence shown here is derived from an EMBL/GenBank/DDBJ whole genome shotgun (WGS) entry which is preliminary data.</text>
</comment>
<keyword evidence="1" id="KW-0812">Transmembrane</keyword>
<gene>
    <name evidence="2" type="ORF">QYM36_006596</name>
</gene>
<reference evidence="2" key="1">
    <citation type="submission" date="2023-07" db="EMBL/GenBank/DDBJ databases">
        <title>Chromosome-level genome assembly of Artemia franciscana.</title>
        <authorList>
            <person name="Jo E."/>
        </authorList>
    </citation>
    <scope>NUCLEOTIDE SEQUENCE</scope>
    <source>
        <tissue evidence="2">Whole body</tissue>
    </source>
</reference>
<evidence type="ECO:0000313" key="2">
    <source>
        <dbReference type="EMBL" id="KAK2717847.1"/>
    </source>
</evidence>
<evidence type="ECO:0000256" key="1">
    <source>
        <dbReference type="SAM" id="Phobius"/>
    </source>
</evidence>
<dbReference type="EMBL" id="JAVRJZ010000010">
    <property type="protein sequence ID" value="KAK2717847.1"/>
    <property type="molecule type" value="Genomic_DNA"/>
</dbReference>
<feature type="transmembrane region" description="Helical" evidence="1">
    <location>
        <begin position="67"/>
        <end position="89"/>
    </location>
</feature>
<dbReference type="Proteomes" id="UP001187531">
    <property type="component" value="Unassembled WGS sequence"/>
</dbReference>
<accession>A0AA88I9R1</accession>
<keyword evidence="1" id="KW-0472">Membrane</keyword>
<keyword evidence="3" id="KW-1185">Reference proteome</keyword>
<sequence length="130" mass="15244">MGSFQSTPRYINADAQDDSLILDPKTTFENLKLMYRKELEGRPPLIERKFVSVCNSSGTKDKNSFRILQWNILAQGTIIFYVVNLLIYVEYIGLPLMKRCLREDIREYIGHPKMDRGLREDVRELGTLWQ</sequence>
<protein>
    <submittedName>
        <fullName evidence="2">Uncharacterized protein</fullName>
    </submittedName>
</protein>
<name>A0AA88I9R1_ARTSF</name>
<proteinExistence type="predicted"/>
<dbReference type="AlphaFoldDB" id="A0AA88I9R1"/>
<organism evidence="2 3">
    <name type="scientific">Artemia franciscana</name>
    <name type="common">Brine shrimp</name>
    <name type="synonym">Artemia sanfranciscana</name>
    <dbReference type="NCBI Taxonomy" id="6661"/>
    <lineage>
        <taxon>Eukaryota</taxon>
        <taxon>Metazoa</taxon>
        <taxon>Ecdysozoa</taxon>
        <taxon>Arthropoda</taxon>
        <taxon>Crustacea</taxon>
        <taxon>Branchiopoda</taxon>
        <taxon>Anostraca</taxon>
        <taxon>Artemiidae</taxon>
        <taxon>Artemia</taxon>
    </lineage>
</organism>
<keyword evidence="1" id="KW-1133">Transmembrane helix</keyword>
<evidence type="ECO:0000313" key="3">
    <source>
        <dbReference type="Proteomes" id="UP001187531"/>
    </source>
</evidence>